<reference evidence="2" key="2">
    <citation type="submission" date="2015-01" db="EMBL/GenBank/DDBJ databases">
        <title>Evolutionary Origins and Diversification of the Mycorrhizal Mutualists.</title>
        <authorList>
            <consortium name="DOE Joint Genome Institute"/>
            <consortium name="Mycorrhizal Genomics Consortium"/>
            <person name="Kohler A."/>
            <person name="Kuo A."/>
            <person name="Nagy L.G."/>
            <person name="Floudas D."/>
            <person name="Copeland A."/>
            <person name="Barry K.W."/>
            <person name="Cichocki N."/>
            <person name="Veneault-Fourrey C."/>
            <person name="LaButti K."/>
            <person name="Lindquist E.A."/>
            <person name="Lipzen A."/>
            <person name="Lundell T."/>
            <person name="Morin E."/>
            <person name="Murat C."/>
            <person name="Riley R."/>
            <person name="Ohm R."/>
            <person name="Sun H."/>
            <person name="Tunlid A."/>
            <person name="Henrissat B."/>
            <person name="Grigoriev I.V."/>
            <person name="Hibbett D.S."/>
            <person name="Martin F."/>
        </authorList>
    </citation>
    <scope>NUCLEOTIDE SEQUENCE [LARGE SCALE GENOMIC DNA]</scope>
    <source>
        <strain evidence="2">F 1598</strain>
    </source>
</reference>
<sequence>MMEPQSKPIINYRRQHPLPRSFFNRIMLGGTSPGDFVSTVAKHLSPIYGIEGYMEVVLFESVWVMATQRSYDAHTDLLRATRESSLLWSNLFSLLRRSAEDDQPDYTNKRNGILVFPIIIKLAAFVIDNCADDLGQPPPECHVSLIKLWIAAGLWPALNEALTKGFIAVAEEDYQVTRSVVAIFRHFIYALKHNQALLPLLSPCFPRQSLFMAACQMSKLVGAELKRVSPDEIPLELDCGRWYWELQEACRVPDECSRRGCQHTITARCSTCKTGYCSVDCQRQCVPFLTSVAQRVNFLCLGTGRSISPYAP</sequence>
<keyword evidence="2" id="KW-1185">Reference proteome</keyword>
<dbReference type="InParanoid" id="A0A0C3G712"/>
<gene>
    <name evidence="1" type="ORF">PILCRDRAFT_327137</name>
</gene>
<dbReference type="AlphaFoldDB" id="A0A0C3G712"/>
<dbReference type="EMBL" id="KN832982">
    <property type="protein sequence ID" value="KIM86451.1"/>
    <property type="molecule type" value="Genomic_DNA"/>
</dbReference>
<name>A0A0C3G712_PILCF</name>
<organism evidence="1 2">
    <name type="scientific">Piloderma croceum (strain F 1598)</name>
    <dbReference type="NCBI Taxonomy" id="765440"/>
    <lineage>
        <taxon>Eukaryota</taxon>
        <taxon>Fungi</taxon>
        <taxon>Dikarya</taxon>
        <taxon>Basidiomycota</taxon>
        <taxon>Agaricomycotina</taxon>
        <taxon>Agaricomycetes</taxon>
        <taxon>Agaricomycetidae</taxon>
        <taxon>Atheliales</taxon>
        <taxon>Atheliaceae</taxon>
        <taxon>Piloderma</taxon>
    </lineage>
</organism>
<dbReference type="Proteomes" id="UP000054166">
    <property type="component" value="Unassembled WGS sequence"/>
</dbReference>
<dbReference type="HOGENOM" id="CLU_891709_0_0_1"/>
<proteinExistence type="predicted"/>
<evidence type="ECO:0000313" key="1">
    <source>
        <dbReference type="EMBL" id="KIM86451.1"/>
    </source>
</evidence>
<protein>
    <recommendedName>
        <fullName evidence="3">MYND-type domain-containing protein</fullName>
    </recommendedName>
</protein>
<evidence type="ECO:0000313" key="2">
    <source>
        <dbReference type="Proteomes" id="UP000054166"/>
    </source>
</evidence>
<accession>A0A0C3G712</accession>
<reference evidence="1 2" key="1">
    <citation type="submission" date="2014-04" db="EMBL/GenBank/DDBJ databases">
        <authorList>
            <consortium name="DOE Joint Genome Institute"/>
            <person name="Kuo A."/>
            <person name="Tarkka M."/>
            <person name="Buscot F."/>
            <person name="Kohler A."/>
            <person name="Nagy L.G."/>
            <person name="Floudas D."/>
            <person name="Copeland A."/>
            <person name="Barry K.W."/>
            <person name="Cichocki N."/>
            <person name="Veneault-Fourrey C."/>
            <person name="LaButti K."/>
            <person name="Lindquist E.A."/>
            <person name="Lipzen A."/>
            <person name="Lundell T."/>
            <person name="Morin E."/>
            <person name="Murat C."/>
            <person name="Sun H."/>
            <person name="Tunlid A."/>
            <person name="Henrissat B."/>
            <person name="Grigoriev I.V."/>
            <person name="Hibbett D.S."/>
            <person name="Martin F."/>
            <person name="Nordberg H.P."/>
            <person name="Cantor M.N."/>
            <person name="Hua S.X."/>
        </authorList>
    </citation>
    <scope>NUCLEOTIDE SEQUENCE [LARGE SCALE GENOMIC DNA]</scope>
    <source>
        <strain evidence="1 2">F 1598</strain>
    </source>
</reference>
<evidence type="ECO:0008006" key="3">
    <source>
        <dbReference type="Google" id="ProtNLM"/>
    </source>
</evidence>